<keyword evidence="2" id="KW-1133">Transmembrane helix</keyword>
<name>A0A927E6Z1_9HYPH</name>
<evidence type="ECO:0000256" key="1">
    <source>
        <dbReference type="SAM" id="MobiDB-lite"/>
    </source>
</evidence>
<proteinExistence type="predicted"/>
<comment type="caution">
    <text evidence="3">The sequence shown here is derived from an EMBL/GenBank/DDBJ whole genome shotgun (WGS) entry which is preliminary data.</text>
</comment>
<dbReference type="EMBL" id="JACXWY010000003">
    <property type="protein sequence ID" value="MBD3845342.1"/>
    <property type="molecule type" value="Genomic_DNA"/>
</dbReference>
<keyword evidence="2" id="KW-0812">Transmembrane</keyword>
<feature type="compositionally biased region" description="Basic and acidic residues" evidence="1">
    <location>
        <begin position="8"/>
        <end position="19"/>
    </location>
</feature>
<feature type="transmembrane region" description="Helical" evidence="2">
    <location>
        <begin position="33"/>
        <end position="56"/>
    </location>
</feature>
<dbReference type="Proteomes" id="UP000619295">
    <property type="component" value="Unassembled WGS sequence"/>
</dbReference>
<evidence type="ECO:0000313" key="4">
    <source>
        <dbReference type="Proteomes" id="UP000619295"/>
    </source>
</evidence>
<feature type="region of interest" description="Disordered" evidence="1">
    <location>
        <begin position="1"/>
        <end position="29"/>
    </location>
</feature>
<dbReference type="RefSeq" id="WP_191123722.1">
    <property type="nucleotide sequence ID" value="NZ_JACXWY010000003.1"/>
</dbReference>
<protein>
    <submittedName>
        <fullName evidence="3">Uncharacterized protein</fullName>
    </submittedName>
</protein>
<sequence>MSSCLRNLRRDALPPHRADGAGAGKAGPRSSTLILAVTAGLALFVLVARALAALLAGA</sequence>
<dbReference type="AlphaFoldDB" id="A0A927E6Z1"/>
<evidence type="ECO:0000256" key="2">
    <source>
        <dbReference type="SAM" id="Phobius"/>
    </source>
</evidence>
<reference evidence="3" key="1">
    <citation type="submission" date="2020-09" db="EMBL/GenBank/DDBJ databases">
        <title>Bosea spartocytisi sp. nov. a root nodule endophyte of Spartocytisus supranubius in the high mountain ecosystem fo the Teide National Park (Canary Islands, Spain).</title>
        <authorList>
            <person name="Pulido-Suarez L."/>
            <person name="Peix A."/>
            <person name="Igual J.M."/>
            <person name="Socas-Perez N."/>
            <person name="Velazquez E."/>
            <person name="Flores-Felix J.D."/>
            <person name="Leon-Barrios M."/>
        </authorList>
    </citation>
    <scope>NUCLEOTIDE SEQUENCE</scope>
    <source>
        <strain evidence="3">SSUT16</strain>
    </source>
</reference>
<keyword evidence="2" id="KW-0472">Membrane</keyword>
<evidence type="ECO:0000313" key="3">
    <source>
        <dbReference type="EMBL" id="MBD3845342.1"/>
    </source>
</evidence>
<accession>A0A927E6Z1</accession>
<keyword evidence="4" id="KW-1185">Reference proteome</keyword>
<gene>
    <name evidence="3" type="ORF">IED13_06515</name>
</gene>
<organism evidence="3 4">
    <name type="scientific">Bosea spartocytisi</name>
    <dbReference type="NCBI Taxonomy" id="2773451"/>
    <lineage>
        <taxon>Bacteria</taxon>
        <taxon>Pseudomonadati</taxon>
        <taxon>Pseudomonadota</taxon>
        <taxon>Alphaproteobacteria</taxon>
        <taxon>Hyphomicrobiales</taxon>
        <taxon>Boseaceae</taxon>
        <taxon>Bosea</taxon>
    </lineage>
</organism>